<dbReference type="Proteomes" id="UP000054740">
    <property type="component" value="Unassembled WGS sequence"/>
</dbReference>
<dbReference type="Pfam" id="PF13663">
    <property type="entry name" value="DUF4148"/>
    <property type="match status" value="1"/>
</dbReference>
<gene>
    <name evidence="2" type="ORF">AWB70_01468</name>
</gene>
<evidence type="ECO:0000256" key="1">
    <source>
        <dbReference type="SAM" id="SignalP"/>
    </source>
</evidence>
<sequence>MKKYLVSLTLVAASLAAPALAFAQSNGPVTRAQVRADLVAVEKAGYNPAVASDPYYPADIQKAEAKVAAQHADAPQGYGGTLAGTSASGKSGGSKQAAMKNACVGPVDFCQPYFGS</sequence>
<accession>A0A158G2V8</accession>
<dbReference type="EMBL" id="FCNY02000003">
    <property type="protein sequence ID" value="SAL25959.1"/>
    <property type="molecule type" value="Genomic_DNA"/>
</dbReference>
<evidence type="ECO:0000313" key="2">
    <source>
        <dbReference type="EMBL" id="SAL25959.1"/>
    </source>
</evidence>
<dbReference type="InterPro" id="IPR025421">
    <property type="entry name" value="DUF4148"/>
</dbReference>
<keyword evidence="1" id="KW-0732">Signal</keyword>
<organism evidence="2 3">
    <name type="scientific">Caballeronia cordobensis</name>
    <name type="common">Burkholderia cordobensis</name>
    <dbReference type="NCBI Taxonomy" id="1353886"/>
    <lineage>
        <taxon>Bacteria</taxon>
        <taxon>Pseudomonadati</taxon>
        <taxon>Pseudomonadota</taxon>
        <taxon>Betaproteobacteria</taxon>
        <taxon>Burkholderiales</taxon>
        <taxon>Burkholderiaceae</taxon>
        <taxon>Caballeronia</taxon>
    </lineage>
</organism>
<feature type="signal peptide" evidence="1">
    <location>
        <begin position="1"/>
        <end position="23"/>
    </location>
</feature>
<feature type="chain" id="PRO_5011116899" evidence="1">
    <location>
        <begin position="24"/>
        <end position="116"/>
    </location>
</feature>
<keyword evidence="3" id="KW-1185">Reference proteome</keyword>
<evidence type="ECO:0000313" key="3">
    <source>
        <dbReference type="Proteomes" id="UP000054740"/>
    </source>
</evidence>
<dbReference type="AlphaFoldDB" id="A0A158G2V8"/>
<protein>
    <submittedName>
        <fullName evidence="2">Purine nucleoside phosphorylase</fullName>
    </submittedName>
</protein>
<dbReference type="RefSeq" id="WP_053571200.1">
    <property type="nucleotide sequence ID" value="NZ_FCNY02000003.1"/>
</dbReference>
<reference evidence="3" key="1">
    <citation type="submission" date="2016-01" db="EMBL/GenBank/DDBJ databases">
        <authorList>
            <person name="Peeters C."/>
        </authorList>
    </citation>
    <scope>NUCLEOTIDE SEQUENCE [LARGE SCALE GENOMIC DNA]</scope>
</reference>
<name>A0A158G2V8_CABCO</name>
<proteinExistence type="predicted"/>